<dbReference type="InterPro" id="IPR014805">
    <property type="entry name" value="SKG6/TOS2-like"/>
</dbReference>
<dbReference type="Pfam" id="PF08693">
    <property type="entry name" value="SKG6"/>
    <property type="match status" value="1"/>
</dbReference>
<feature type="compositionally biased region" description="Low complexity" evidence="1">
    <location>
        <begin position="245"/>
        <end position="254"/>
    </location>
</feature>
<dbReference type="VEuPathDB" id="FungiDB:DIURU_005818"/>
<evidence type="ECO:0000313" key="4">
    <source>
        <dbReference type="Proteomes" id="UP000449547"/>
    </source>
</evidence>
<dbReference type="EMBL" id="SWFT01000165">
    <property type="protein sequence ID" value="KAA8896446.1"/>
    <property type="molecule type" value="Genomic_DNA"/>
</dbReference>
<feature type="region of interest" description="Disordered" evidence="1">
    <location>
        <begin position="174"/>
        <end position="212"/>
    </location>
</feature>
<evidence type="ECO:0000313" key="3">
    <source>
        <dbReference type="EMBL" id="KAA8896446.1"/>
    </source>
</evidence>
<organism evidence="3 4">
    <name type="scientific">Diutina rugosa</name>
    <name type="common">Yeast</name>
    <name type="synonym">Candida rugosa</name>
    <dbReference type="NCBI Taxonomy" id="5481"/>
    <lineage>
        <taxon>Eukaryota</taxon>
        <taxon>Fungi</taxon>
        <taxon>Dikarya</taxon>
        <taxon>Ascomycota</taxon>
        <taxon>Saccharomycotina</taxon>
        <taxon>Pichiomycetes</taxon>
        <taxon>Debaryomycetaceae</taxon>
        <taxon>Diutina</taxon>
    </lineage>
</organism>
<feature type="region of interest" description="Disordered" evidence="1">
    <location>
        <begin position="63"/>
        <end position="88"/>
    </location>
</feature>
<accession>A0A642UG79</accession>
<sequence length="310" mass="33719">MVSTTGLSVGLAIGVPVFLIIVVLAFFWARNNRRQNKEFIDDDDVDLDLKDDASYTQFHHQLVKPMQPDDPPSDSQRSSTLTESVQRPQKSTYEFYETFIPVMQSDVSTASLIAPPPAAPTIARDPMSSTSDVSVPPSAPSSAPPQAPPPLTSQPSHISLDKLAKDLSHSEFFEKLPSKASAPASPMNPWRQPPAYRASPSPSTDILNNIVGETPTALNENFVYEAQLAPAERDRSRQLMRARSHSSATTASTSSHKRPTSVAQAPPPPPPPPHIAEEPEVSPSPSRPLHDDDVDDDGRRSPFVDPPDID</sequence>
<feature type="compositionally biased region" description="Low complexity" evidence="1">
    <location>
        <begin position="120"/>
        <end position="136"/>
    </location>
</feature>
<dbReference type="RefSeq" id="XP_034009425.1">
    <property type="nucleotide sequence ID" value="XM_034158842.1"/>
</dbReference>
<keyword evidence="2" id="KW-0472">Membrane</keyword>
<feature type="region of interest" description="Disordered" evidence="1">
    <location>
        <begin position="229"/>
        <end position="310"/>
    </location>
</feature>
<dbReference type="OrthoDB" id="4082885at2759"/>
<name>A0A642UG79_DIURU</name>
<reference evidence="3 4" key="1">
    <citation type="submission" date="2019-07" db="EMBL/GenBank/DDBJ databases">
        <title>Genome assembly of two rare yeast pathogens: Diutina rugosa and Trichomonascus ciferrii.</title>
        <authorList>
            <person name="Mixao V."/>
            <person name="Saus E."/>
            <person name="Hansen A."/>
            <person name="Lass-Flor C."/>
            <person name="Gabaldon T."/>
        </authorList>
    </citation>
    <scope>NUCLEOTIDE SEQUENCE [LARGE SCALE GENOMIC DNA]</scope>
    <source>
        <strain evidence="3 4">CBS 613</strain>
    </source>
</reference>
<feature type="region of interest" description="Disordered" evidence="1">
    <location>
        <begin position="116"/>
        <end position="157"/>
    </location>
</feature>
<evidence type="ECO:0000256" key="2">
    <source>
        <dbReference type="SAM" id="Phobius"/>
    </source>
</evidence>
<dbReference type="Proteomes" id="UP000449547">
    <property type="component" value="Unassembled WGS sequence"/>
</dbReference>
<dbReference type="GeneID" id="54784469"/>
<feature type="compositionally biased region" description="Pro residues" evidence="1">
    <location>
        <begin position="265"/>
        <end position="274"/>
    </location>
</feature>
<keyword evidence="2" id="KW-0812">Transmembrane</keyword>
<keyword evidence="4" id="KW-1185">Reference proteome</keyword>
<protein>
    <submittedName>
        <fullName evidence="3">Uncharacterized protein</fullName>
    </submittedName>
</protein>
<gene>
    <name evidence="3" type="ORF">DIURU_005818</name>
</gene>
<proteinExistence type="predicted"/>
<comment type="caution">
    <text evidence="3">The sequence shown here is derived from an EMBL/GenBank/DDBJ whole genome shotgun (WGS) entry which is preliminary data.</text>
</comment>
<evidence type="ECO:0000256" key="1">
    <source>
        <dbReference type="SAM" id="MobiDB-lite"/>
    </source>
</evidence>
<keyword evidence="2" id="KW-1133">Transmembrane helix</keyword>
<feature type="transmembrane region" description="Helical" evidence="2">
    <location>
        <begin position="6"/>
        <end position="29"/>
    </location>
</feature>
<feature type="compositionally biased region" description="Pro residues" evidence="1">
    <location>
        <begin position="137"/>
        <end position="152"/>
    </location>
</feature>
<dbReference type="OMA" id="THAINDH"/>
<dbReference type="AlphaFoldDB" id="A0A642UG79"/>